<evidence type="ECO:0000313" key="2">
    <source>
        <dbReference type="EMBL" id="KIW18055.1"/>
    </source>
</evidence>
<name>A0A0D2BHI4_9EURO</name>
<proteinExistence type="predicted"/>
<feature type="compositionally biased region" description="Basic and acidic residues" evidence="1">
    <location>
        <begin position="106"/>
        <end position="121"/>
    </location>
</feature>
<evidence type="ECO:0000256" key="1">
    <source>
        <dbReference type="SAM" id="MobiDB-lite"/>
    </source>
</evidence>
<organism evidence="2 3">
    <name type="scientific">Exophiala spinifera</name>
    <dbReference type="NCBI Taxonomy" id="91928"/>
    <lineage>
        <taxon>Eukaryota</taxon>
        <taxon>Fungi</taxon>
        <taxon>Dikarya</taxon>
        <taxon>Ascomycota</taxon>
        <taxon>Pezizomycotina</taxon>
        <taxon>Eurotiomycetes</taxon>
        <taxon>Chaetothyriomycetidae</taxon>
        <taxon>Chaetothyriales</taxon>
        <taxon>Herpotrichiellaceae</taxon>
        <taxon>Exophiala</taxon>
    </lineage>
</organism>
<feature type="region of interest" description="Disordered" evidence="1">
    <location>
        <begin position="91"/>
        <end position="144"/>
    </location>
</feature>
<dbReference type="VEuPathDB" id="FungiDB:PV08_02342"/>
<dbReference type="AlphaFoldDB" id="A0A0D2BHI4"/>
<evidence type="ECO:0000313" key="3">
    <source>
        <dbReference type="Proteomes" id="UP000053328"/>
    </source>
</evidence>
<accession>A0A0D2BHI4</accession>
<dbReference type="RefSeq" id="XP_016238271.1">
    <property type="nucleotide sequence ID" value="XM_016376701.1"/>
</dbReference>
<dbReference type="EMBL" id="KN847493">
    <property type="protein sequence ID" value="KIW18055.1"/>
    <property type="molecule type" value="Genomic_DNA"/>
</dbReference>
<dbReference type="Proteomes" id="UP000053328">
    <property type="component" value="Unassembled WGS sequence"/>
</dbReference>
<dbReference type="GeneID" id="27329425"/>
<sequence>MSHVPWNSETVNSLFDYLDANSDQFANSDARNKVGFPESAKFISRKFSIDPPFSAQQVKKKFSNLWNKYKKAGFTSEQLFKEGRSCLNLPTRFAADSPDTTSSALKGDHSEPDPEEPRNLEAEPTVVRRGQRRTEPEKTSKSDECAALRKEIEKLRTHLASESRTERGPQDLLSQIMRLEPSDQSIRLAMDDMVKIIRGIVHSYQDEGFGQMIPEMSIIEKKFPGLCSLCEQALQVQPQESLFRYTASLSLKVGPPDNAELLRSLIGAAIHNWALESEFPEFSGGNDPVLRQSYRLVRKNYGLIAEMHHRQALTKSFIDEEHFQRKNLPIKAEELAINLAGALSRSLAPDGNFKKVVYPSHWIDYEPKIRTLFEKALSLCCKLKLCVSDSHCFFWPAPGTKFNVETMTTGQDEENFPEVRVRLTLFPGLAASSNEDFTSEESDDARLLRGLRQSKDGEVIVRALVLV</sequence>
<protein>
    <submittedName>
        <fullName evidence="2">Uncharacterized protein</fullName>
    </submittedName>
</protein>
<feature type="compositionally biased region" description="Basic and acidic residues" evidence="1">
    <location>
        <begin position="132"/>
        <end position="144"/>
    </location>
</feature>
<reference evidence="2 3" key="1">
    <citation type="submission" date="2015-01" db="EMBL/GenBank/DDBJ databases">
        <title>The Genome Sequence of Exophiala spinifera CBS89968.</title>
        <authorList>
            <consortium name="The Broad Institute Genomics Platform"/>
            <person name="Cuomo C."/>
            <person name="de Hoog S."/>
            <person name="Gorbushina A."/>
            <person name="Stielow B."/>
            <person name="Teixiera M."/>
            <person name="Abouelleil A."/>
            <person name="Chapman S.B."/>
            <person name="Priest M."/>
            <person name="Young S.K."/>
            <person name="Wortman J."/>
            <person name="Nusbaum C."/>
            <person name="Birren B."/>
        </authorList>
    </citation>
    <scope>NUCLEOTIDE SEQUENCE [LARGE SCALE GENOMIC DNA]</scope>
    <source>
        <strain evidence="2 3">CBS 89968</strain>
    </source>
</reference>
<dbReference type="HOGENOM" id="CLU_586596_0_0_1"/>
<gene>
    <name evidence="2" type="ORF">PV08_02342</name>
</gene>
<keyword evidence="3" id="KW-1185">Reference proteome</keyword>